<keyword evidence="1" id="KW-0812">Transmembrane</keyword>
<feature type="transmembrane region" description="Helical" evidence="1">
    <location>
        <begin position="43"/>
        <end position="68"/>
    </location>
</feature>
<keyword evidence="1" id="KW-0472">Membrane</keyword>
<evidence type="ECO:0000313" key="2">
    <source>
        <dbReference type="EMBL" id="KAB1633468.1"/>
    </source>
</evidence>
<feature type="transmembrane region" description="Helical" evidence="1">
    <location>
        <begin position="20"/>
        <end position="37"/>
    </location>
</feature>
<dbReference type="RefSeq" id="WP_158035247.1">
    <property type="nucleotide sequence ID" value="NZ_BAAAZV010000007.1"/>
</dbReference>
<dbReference type="EMBL" id="WBKA01000001">
    <property type="protein sequence ID" value="KAB1633468.1"/>
    <property type="molecule type" value="Genomic_DNA"/>
</dbReference>
<feature type="transmembrane region" description="Helical" evidence="1">
    <location>
        <begin position="134"/>
        <end position="153"/>
    </location>
</feature>
<keyword evidence="3" id="KW-1185">Reference proteome</keyword>
<dbReference type="OrthoDB" id="3238356at2"/>
<evidence type="ECO:0000256" key="1">
    <source>
        <dbReference type="SAM" id="Phobius"/>
    </source>
</evidence>
<evidence type="ECO:0008006" key="4">
    <source>
        <dbReference type="Google" id="ProtNLM"/>
    </source>
</evidence>
<evidence type="ECO:0000313" key="3">
    <source>
        <dbReference type="Proteomes" id="UP000481339"/>
    </source>
</evidence>
<dbReference type="Pfam" id="PF03729">
    <property type="entry name" value="DUF308"/>
    <property type="match status" value="2"/>
</dbReference>
<name>A0A7C8BS57_9MICO</name>
<proteinExistence type="predicted"/>
<feature type="transmembrane region" description="Helical" evidence="1">
    <location>
        <begin position="159"/>
        <end position="178"/>
    </location>
</feature>
<keyword evidence="1" id="KW-1133">Transmembrane helix</keyword>
<feature type="transmembrane region" description="Helical" evidence="1">
    <location>
        <begin position="80"/>
        <end position="97"/>
    </location>
</feature>
<comment type="caution">
    <text evidence="2">The sequence shown here is derived from an EMBL/GenBank/DDBJ whole genome shotgun (WGS) entry which is preliminary data.</text>
</comment>
<organism evidence="2 3">
    <name type="scientific">Pseudoclavibacter caeni</name>
    <dbReference type="NCBI Taxonomy" id="908846"/>
    <lineage>
        <taxon>Bacteria</taxon>
        <taxon>Bacillati</taxon>
        <taxon>Actinomycetota</taxon>
        <taxon>Actinomycetes</taxon>
        <taxon>Micrococcales</taxon>
        <taxon>Microbacteriaceae</taxon>
        <taxon>Pseudoclavibacter</taxon>
    </lineage>
</organism>
<sequence length="189" mass="19443">MSDRNTVDPITGAVSTVRTALGIGGVLLTLFGVAVLWRPGATFAVLFALVAAYAVLQGLVLLGIGIFSQVQSGWARVGDALLGLLFIVAGVLAFTNIEAGTEAFAIVIGIMVGIAWIFEGVLSLTLIGSTGVKAWTILFAILSIIAGVLMLSLPGLGGLALWVWGGALALVLGIVQIVRAFQVGRVLKD</sequence>
<feature type="transmembrane region" description="Helical" evidence="1">
    <location>
        <begin position="103"/>
        <end position="127"/>
    </location>
</feature>
<dbReference type="Proteomes" id="UP000481339">
    <property type="component" value="Unassembled WGS sequence"/>
</dbReference>
<gene>
    <name evidence="2" type="ORF">F8O02_00550</name>
</gene>
<reference evidence="2 3" key="1">
    <citation type="submission" date="2019-09" db="EMBL/GenBank/DDBJ databases">
        <title>Phylogeny of genus Pseudoclavibacter and closely related genus.</title>
        <authorList>
            <person name="Li Y."/>
        </authorList>
    </citation>
    <scope>NUCLEOTIDE SEQUENCE [LARGE SCALE GENOMIC DNA]</scope>
    <source>
        <strain evidence="2 3">JCM 16921</strain>
    </source>
</reference>
<dbReference type="InterPro" id="IPR005325">
    <property type="entry name" value="DUF308_memb"/>
</dbReference>
<accession>A0A7C8BS57</accession>
<protein>
    <recommendedName>
        <fullName evidence="4">HdeD family acid-resistance protein</fullName>
    </recommendedName>
</protein>
<dbReference type="AlphaFoldDB" id="A0A7C8BS57"/>